<reference evidence="1" key="2">
    <citation type="submission" date="2020-11" db="EMBL/GenBank/DDBJ databases">
        <authorList>
            <person name="McCartney M.A."/>
            <person name="Auch B."/>
            <person name="Kono T."/>
            <person name="Mallez S."/>
            <person name="Becker A."/>
            <person name="Gohl D.M."/>
            <person name="Silverstein K.A.T."/>
            <person name="Koren S."/>
            <person name="Bechman K.B."/>
            <person name="Herman A."/>
            <person name="Abrahante J.E."/>
            <person name="Garbe J."/>
        </authorList>
    </citation>
    <scope>NUCLEOTIDE SEQUENCE</scope>
    <source>
        <strain evidence="1">Duluth1</strain>
        <tissue evidence="1">Whole animal</tissue>
    </source>
</reference>
<evidence type="ECO:0000313" key="2">
    <source>
        <dbReference type="Proteomes" id="UP000828390"/>
    </source>
</evidence>
<comment type="caution">
    <text evidence="1">The sequence shown here is derived from an EMBL/GenBank/DDBJ whole genome shotgun (WGS) entry which is preliminary data.</text>
</comment>
<sequence>MPVGSTVAGSKIFHGSEKLGGDCDRGLSTMKRVDNCSRLKSAVLNALMVVSIKGQNEAVDFGRLVDVWHQEKSQRTVFVLT</sequence>
<name>A0A9D4MPG3_DREPO</name>
<protein>
    <submittedName>
        <fullName evidence="1">Uncharacterized protein</fullName>
    </submittedName>
</protein>
<accession>A0A9D4MPG3</accession>
<proteinExistence type="predicted"/>
<evidence type="ECO:0000313" key="1">
    <source>
        <dbReference type="EMBL" id="KAH3880071.1"/>
    </source>
</evidence>
<reference evidence="1" key="1">
    <citation type="journal article" date="2019" name="bioRxiv">
        <title>The Genome of the Zebra Mussel, Dreissena polymorpha: A Resource for Invasive Species Research.</title>
        <authorList>
            <person name="McCartney M.A."/>
            <person name="Auch B."/>
            <person name="Kono T."/>
            <person name="Mallez S."/>
            <person name="Zhang Y."/>
            <person name="Obille A."/>
            <person name="Becker A."/>
            <person name="Abrahante J.E."/>
            <person name="Garbe J."/>
            <person name="Badalamenti J.P."/>
            <person name="Herman A."/>
            <person name="Mangelson H."/>
            <person name="Liachko I."/>
            <person name="Sullivan S."/>
            <person name="Sone E.D."/>
            <person name="Koren S."/>
            <person name="Silverstein K.A.T."/>
            <person name="Beckman K.B."/>
            <person name="Gohl D.M."/>
        </authorList>
    </citation>
    <scope>NUCLEOTIDE SEQUENCE</scope>
    <source>
        <strain evidence="1">Duluth1</strain>
        <tissue evidence="1">Whole animal</tissue>
    </source>
</reference>
<dbReference type="Proteomes" id="UP000828390">
    <property type="component" value="Unassembled WGS sequence"/>
</dbReference>
<dbReference type="EMBL" id="JAIWYP010000001">
    <property type="protein sequence ID" value="KAH3880071.1"/>
    <property type="molecule type" value="Genomic_DNA"/>
</dbReference>
<gene>
    <name evidence="1" type="ORF">DPMN_003983</name>
</gene>
<dbReference type="AlphaFoldDB" id="A0A9D4MPG3"/>
<keyword evidence="2" id="KW-1185">Reference proteome</keyword>
<organism evidence="1 2">
    <name type="scientific">Dreissena polymorpha</name>
    <name type="common">Zebra mussel</name>
    <name type="synonym">Mytilus polymorpha</name>
    <dbReference type="NCBI Taxonomy" id="45954"/>
    <lineage>
        <taxon>Eukaryota</taxon>
        <taxon>Metazoa</taxon>
        <taxon>Spiralia</taxon>
        <taxon>Lophotrochozoa</taxon>
        <taxon>Mollusca</taxon>
        <taxon>Bivalvia</taxon>
        <taxon>Autobranchia</taxon>
        <taxon>Heteroconchia</taxon>
        <taxon>Euheterodonta</taxon>
        <taxon>Imparidentia</taxon>
        <taxon>Neoheterodontei</taxon>
        <taxon>Myida</taxon>
        <taxon>Dreissenoidea</taxon>
        <taxon>Dreissenidae</taxon>
        <taxon>Dreissena</taxon>
    </lineage>
</organism>